<evidence type="ECO:0000256" key="2">
    <source>
        <dbReference type="ARBA" id="ARBA00022598"/>
    </source>
</evidence>
<dbReference type="OMA" id="EIIVIHK"/>
<dbReference type="GO" id="GO:0005737">
    <property type="term" value="C:cytoplasm"/>
    <property type="evidence" value="ECO:0007669"/>
    <property type="project" value="UniProtKB-SubCell"/>
</dbReference>
<dbReference type="InterPro" id="IPR013155">
    <property type="entry name" value="M/V/L/I-tRNA-synth_anticd-bd"/>
</dbReference>
<comment type="domain">
    <text evidence="11">IleRS has two distinct active sites: one for aminoacylation and one for editing. The misactivated valine is translocated from the active site to the editing site, which sterically excludes the correctly activated isoleucine. The single editing site contains two valyl binding pockets, one specific for each substrate (Val-AMP or Val-tRNA(Ile)).</text>
</comment>
<dbReference type="Gene3D" id="3.40.50.620">
    <property type="entry name" value="HUPs"/>
    <property type="match status" value="2"/>
</dbReference>
<dbReference type="FunFam" id="3.40.50.620:FF:000205">
    <property type="entry name" value="Isoleucine--tRNA ligase"/>
    <property type="match status" value="1"/>
</dbReference>
<dbReference type="GO" id="GO:0000049">
    <property type="term" value="F:tRNA binding"/>
    <property type="evidence" value="ECO:0007669"/>
    <property type="project" value="InterPro"/>
</dbReference>
<feature type="binding site" evidence="11">
    <location>
        <position position="781"/>
    </location>
    <ligand>
        <name>ATP</name>
        <dbReference type="ChEBI" id="CHEBI:30616"/>
    </ligand>
</feature>
<evidence type="ECO:0000256" key="9">
    <source>
        <dbReference type="ARBA" id="ARBA00025217"/>
    </source>
</evidence>
<keyword evidence="3 11" id="KW-0479">Metal-binding</keyword>
<comment type="catalytic activity">
    <reaction evidence="10 11">
        <text>tRNA(Ile) + L-isoleucine + ATP = L-isoleucyl-tRNA(Ile) + AMP + diphosphate</text>
        <dbReference type="Rhea" id="RHEA:11060"/>
        <dbReference type="Rhea" id="RHEA-COMP:9666"/>
        <dbReference type="Rhea" id="RHEA-COMP:9695"/>
        <dbReference type="ChEBI" id="CHEBI:30616"/>
        <dbReference type="ChEBI" id="CHEBI:33019"/>
        <dbReference type="ChEBI" id="CHEBI:58045"/>
        <dbReference type="ChEBI" id="CHEBI:78442"/>
        <dbReference type="ChEBI" id="CHEBI:78528"/>
        <dbReference type="ChEBI" id="CHEBI:456215"/>
        <dbReference type="EC" id="6.1.1.5"/>
    </reaction>
</comment>
<evidence type="ECO:0000256" key="11">
    <source>
        <dbReference type="HAMAP-Rule" id="MF_02003"/>
    </source>
</evidence>
<evidence type="ECO:0000313" key="14">
    <source>
        <dbReference type="EMBL" id="BAR96835.1"/>
    </source>
</evidence>
<keyword evidence="2 11" id="KW-0436">Ligase</keyword>
<reference evidence="14 15" key="1">
    <citation type="submission" date="2015-07" db="EMBL/GenBank/DDBJ databases">
        <title>Complete genome sequence of Prevotella intermedia strain 17-2.</title>
        <authorList>
            <person name="Nambu T."/>
        </authorList>
    </citation>
    <scope>NUCLEOTIDE SEQUENCE [LARGE SCALE GENOMIC DNA]</scope>
    <source>
        <strain evidence="14 15">17-2</strain>
    </source>
</reference>
<dbReference type="EC" id="6.1.1.5" evidence="11"/>
<dbReference type="InterPro" id="IPR009008">
    <property type="entry name" value="Val/Leu/Ile-tRNA-synth_edit"/>
</dbReference>
<dbReference type="EMBL" id="AP014926">
    <property type="protein sequence ID" value="BAR96835.1"/>
    <property type="molecule type" value="Genomic_DNA"/>
</dbReference>
<evidence type="ECO:0000259" key="13">
    <source>
        <dbReference type="Pfam" id="PF08264"/>
    </source>
</evidence>
<dbReference type="GO" id="GO:0005524">
    <property type="term" value="F:ATP binding"/>
    <property type="evidence" value="ECO:0007669"/>
    <property type="project" value="UniProtKB-UniRule"/>
</dbReference>
<dbReference type="GO" id="GO:0004822">
    <property type="term" value="F:isoleucine-tRNA ligase activity"/>
    <property type="evidence" value="ECO:0007669"/>
    <property type="project" value="UniProtKB-UniRule"/>
</dbReference>
<dbReference type="SUPFAM" id="SSF50677">
    <property type="entry name" value="ValRS/IleRS/LeuRS editing domain"/>
    <property type="match status" value="1"/>
</dbReference>
<evidence type="ECO:0000256" key="8">
    <source>
        <dbReference type="ARBA" id="ARBA00023146"/>
    </source>
</evidence>
<dbReference type="Gene3D" id="1.10.730.10">
    <property type="entry name" value="Isoleucyl-tRNA Synthetase, Domain 1"/>
    <property type="match status" value="1"/>
</dbReference>
<comment type="cofactor">
    <cofactor evidence="11">
        <name>Zn(2+)</name>
        <dbReference type="ChEBI" id="CHEBI:29105"/>
    </cofactor>
</comment>
<dbReference type="InterPro" id="IPR033709">
    <property type="entry name" value="Anticodon_Ile_ABEc"/>
</dbReference>
<feature type="domain" description="Aminoacyl-tRNA synthetase class Ia" evidence="12">
    <location>
        <begin position="20"/>
        <end position="693"/>
    </location>
</feature>
<name>A0AAD1BKA8_PREIN</name>
<dbReference type="SUPFAM" id="SSF47323">
    <property type="entry name" value="Anticodon-binding domain of a subclass of class I aminoacyl-tRNA synthetases"/>
    <property type="match status" value="2"/>
</dbReference>
<dbReference type="HAMAP" id="MF_02003">
    <property type="entry name" value="Ile_tRNA_synth_type2"/>
    <property type="match status" value="1"/>
</dbReference>
<dbReference type="GO" id="GO:0006428">
    <property type="term" value="P:isoleucyl-tRNA aminoacylation"/>
    <property type="evidence" value="ECO:0007669"/>
    <property type="project" value="UniProtKB-UniRule"/>
</dbReference>
<dbReference type="InterPro" id="IPR002301">
    <property type="entry name" value="Ile-tRNA-ligase"/>
</dbReference>
<dbReference type="PANTHER" id="PTHR42780:SF1">
    <property type="entry name" value="ISOLEUCINE--TRNA LIGASE, CYTOPLASMIC"/>
    <property type="match status" value="1"/>
</dbReference>
<keyword evidence="7 11" id="KW-0648">Protein biosynthesis</keyword>
<dbReference type="InterPro" id="IPR009080">
    <property type="entry name" value="tRNAsynth_Ia_anticodon-bd"/>
</dbReference>
<evidence type="ECO:0000259" key="12">
    <source>
        <dbReference type="Pfam" id="PF00133"/>
    </source>
</evidence>
<dbReference type="InterPro" id="IPR014729">
    <property type="entry name" value="Rossmann-like_a/b/a_fold"/>
</dbReference>
<evidence type="ECO:0000256" key="3">
    <source>
        <dbReference type="ARBA" id="ARBA00022723"/>
    </source>
</evidence>
<keyword evidence="4 11" id="KW-0547">Nucleotide-binding</keyword>
<dbReference type="NCBIfam" id="TIGR00392">
    <property type="entry name" value="ileS"/>
    <property type="match status" value="1"/>
</dbReference>
<evidence type="ECO:0000256" key="4">
    <source>
        <dbReference type="ARBA" id="ARBA00022741"/>
    </source>
</evidence>
<dbReference type="InterPro" id="IPR002300">
    <property type="entry name" value="aa-tRNA-synth_Ia"/>
</dbReference>
<protein>
    <recommendedName>
        <fullName evidence="11">Isoleucine--tRNA ligase</fullName>
        <ecNumber evidence="11">6.1.1.5</ecNumber>
    </recommendedName>
    <alternativeName>
        <fullName evidence="11">Isoleucyl-tRNA synthetase</fullName>
        <shortName evidence="11">IleRS</shortName>
    </alternativeName>
</protein>
<dbReference type="CDD" id="cd07961">
    <property type="entry name" value="Anticodon_Ia_Ile_ABEc"/>
    <property type="match status" value="1"/>
</dbReference>
<sequence length="1255" mass="142702">MAKKFAEHNGLNLVNTNKEVLEEWKNKDIFHKSIDEREGAPQFIFFEGPPSANGHPGIHHVLARAIKDTFNRYKTMQGFQVHRKAGWDTHGLPVELSVEKKLGITKKDIGIIELGYKYTIGDYNKRCRENVMKFTEEWRKLTEEMGYFVDLDHAYITYDNKYIETLWWLLKQLYNKGLLYKGYTIQPYSPGAGTGLSSHELNQPGCYRDVKDTTATVHFTIVENDWAAFCQKQGIKTNAWGKPSFLAWTTTPWTLPSNTALCVGPKIEYLIVETYNPYTADKATVVVASTRLAAYFKPEGEVKEGEMPAYEPTDKVLPYRIVGKAMGTDLEGIHYEQLMKWIKPVERTGEVAPAFVNNYAKAHTEKVFKSEDGRDEFVEMESEAFRIILGDYVTTEDGTGVVHIAPTFGADDAKVAKDANIPALYLISKKGETRPMVDLQGKYYTFEELDNNFIAACVDKDAYGKHAGDYVKNAYDPRFNPDGVWDKKASEKSEDLNIVMCMEMKMAGEAFNIQKHTHNYPHCWRTDKPILYYPLDSWFIKDTAAKTRMVELNKTINWQPESTGTGRFGNWLENLNDWNLSRSRFWGTPLPIWRDDKRNEKCIGSVEELYNEIEKAVAAGVMKSNPLKESGFVVGDYSSDNYNIKRIDLHRPYVDDIVLVNDAGEPMRREDDLIDVWFDSGSMPYAQLHYPFEGEICKDGLAKTGLSEDEYRKQLVSSSYSGTAVPPAFYPADFINEGVDQTRGWFFTLHAIATMVFDSVAFKNVISTGLVLDAKGNKMSKHVGNVTNPFEMMEKYGADPVRFYMMTNSEPWDNLKFDPEGVDECRRKFFGTLYNTYSFFALYANVDNYEIPAEGTPVLTEDATEIDRWIISKLNSLVDKVTAELENFDPTRAGRLIDNFVNDDLSNWYVRLNRKRFWGKEMSGNKRSAYDALYTCLMTVAKLVAPLAPFYADELYHDLGGKKESVHLDKWPVSDKATIDLDLEARMDMAQRITSMVLALRRKVNIKVRQPLAQIMVPAIDDTQRQHITAMADLIKSEVNVKELNFVEGQGILVKKVKCNFRVMGKKYGKLMKDVAAKMNSLNQDEIAQFEQSGNFAFDLQGEAINVDVADVEIISEDMPGWLVSNEGNLTVALEVELTDELKKEGMARELVNRIQNLRKETGFEITDRIIVTVAPNDETTAAIAAFGELVKTQVLANDIVVAENGGTEVEFDEFKLNILVQKETSTKPLLRKIIGKLYSLFSFFCGLLQRFQKA</sequence>
<dbReference type="SUPFAM" id="SSF52374">
    <property type="entry name" value="Nucleotidylyl transferase"/>
    <property type="match status" value="1"/>
</dbReference>
<dbReference type="Proteomes" id="UP000067008">
    <property type="component" value="Chromosome 1"/>
</dbReference>
<comment type="similarity">
    <text evidence="11">Belongs to the class-I aminoacyl-tRNA synthetase family. IleS type 2 subfamily.</text>
</comment>
<feature type="domain" description="Aminoacyl-tRNA synthetase class Ia" evidence="12">
    <location>
        <begin position="728"/>
        <end position="817"/>
    </location>
</feature>
<dbReference type="Pfam" id="PF08264">
    <property type="entry name" value="Anticodon_1"/>
    <property type="match status" value="1"/>
</dbReference>
<evidence type="ECO:0000256" key="5">
    <source>
        <dbReference type="ARBA" id="ARBA00022833"/>
    </source>
</evidence>
<organism evidence="14 15">
    <name type="scientific">Prevotella intermedia</name>
    <dbReference type="NCBI Taxonomy" id="28131"/>
    <lineage>
        <taxon>Bacteria</taxon>
        <taxon>Pseudomonadati</taxon>
        <taxon>Bacteroidota</taxon>
        <taxon>Bacteroidia</taxon>
        <taxon>Bacteroidales</taxon>
        <taxon>Prevotellaceae</taxon>
        <taxon>Prevotella</taxon>
    </lineage>
</organism>
<dbReference type="GO" id="GO:0008270">
    <property type="term" value="F:zinc ion binding"/>
    <property type="evidence" value="ECO:0007669"/>
    <property type="project" value="UniProtKB-UniRule"/>
</dbReference>
<comment type="function">
    <text evidence="9 11">Catalyzes the attachment of isoleucine to tRNA(Ile). As IleRS can inadvertently accommodate and process structurally similar amino acids such as valine, to avoid such errors it has two additional distinct tRNA(Ile)-dependent editing activities. One activity is designated as 'pretransfer' editing and involves the hydrolysis of activated Val-AMP. The other activity is designated 'posttransfer' editing and involves deacylation of mischarged Val-tRNA(Ile).</text>
</comment>
<keyword evidence="1 11" id="KW-0963">Cytoplasm</keyword>
<keyword evidence="8 11" id="KW-0030">Aminoacyl-tRNA synthetase</keyword>
<dbReference type="Pfam" id="PF00133">
    <property type="entry name" value="tRNA-synt_1"/>
    <property type="match status" value="2"/>
</dbReference>
<evidence type="ECO:0000313" key="15">
    <source>
        <dbReference type="Proteomes" id="UP000067008"/>
    </source>
</evidence>
<keyword evidence="5 11" id="KW-0862">Zinc</keyword>
<proteinExistence type="inferred from homology"/>
<evidence type="ECO:0000256" key="7">
    <source>
        <dbReference type="ARBA" id="ARBA00022917"/>
    </source>
</evidence>
<feature type="short sequence motif" description="'KMSKS' region" evidence="11">
    <location>
        <begin position="778"/>
        <end position="782"/>
    </location>
</feature>
<comment type="subunit">
    <text evidence="11">Monomer.</text>
</comment>
<feature type="short sequence motif" description="'HIGH' region" evidence="11">
    <location>
        <begin position="50"/>
        <end position="60"/>
    </location>
</feature>
<dbReference type="AlphaFoldDB" id="A0AAD1BKA8"/>
<comment type="subcellular location">
    <subcellularLocation>
        <location evidence="11">Cytoplasm</location>
    </subcellularLocation>
</comment>
<dbReference type="InterPro" id="IPR023586">
    <property type="entry name" value="Ile-tRNA-ligase_type2"/>
</dbReference>
<evidence type="ECO:0000256" key="10">
    <source>
        <dbReference type="ARBA" id="ARBA00048359"/>
    </source>
</evidence>
<evidence type="ECO:0000256" key="6">
    <source>
        <dbReference type="ARBA" id="ARBA00022840"/>
    </source>
</evidence>
<keyword evidence="6 11" id="KW-0067">ATP-binding</keyword>
<evidence type="ECO:0000256" key="1">
    <source>
        <dbReference type="ARBA" id="ARBA00022490"/>
    </source>
</evidence>
<feature type="domain" description="Methionyl/Valyl/Leucyl/Isoleucyl-tRNA synthetase anticodon-binding" evidence="13">
    <location>
        <begin position="867"/>
        <end position="1013"/>
    </location>
</feature>
<dbReference type="Gene3D" id="3.90.740.10">
    <property type="entry name" value="Valyl/Leucyl/Isoleucyl-tRNA synthetase, editing domain"/>
    <property type="match status" value="1"/>
</dbReference>
<dbReference type="PRINTS" id="PR00984">
    <property type="entry name" value="TRNASYNTHILE"/>
</dbReference>
<dbReference type="RefSeq" id="WP_014708307.1">
    <property type="nucleotide sequence ID" value="NZ_AP014926.1"/>
</dbReference>
<accession>A0AAD1BKA8</accession>
<dbReference type="GO" id="GO:0002161">
    <property type="term" value="F:aminoacyl-tRNA deacylase activity"/>
    <property type="evidence" value="ECO:0007669"/>
    <property type="project" value="InterPro"/>
</dbReference>
<gene>
    <name evidence="11" type="primary">ileS</name>
    <name evidence="14" type="ORF">PI172_2107</name>
</gene>
<dbReference type="Pfam" id="PF19302">
    <property type="entry name" value="DUF5915"/>
    <property type="match status" value="1"/>
</dbReference>
<dbReference type="PANTHER" id="PTHR42780">
    <property type="entry name" value="SOLEUCYL-TRNA SYNTHETASE"/>
    <property type="match status" value="1"/>
</dbReference>